<proteinExistence type="predicted"/>
<comment type="caution">
    <text evidence="2">The sequence shown here is derived from an EMBL/GenBank/DDBJ whole genome shotgun (WGS) entry which is preliminary data.</text>
</comment>
<feature type="region of interest" description="Disordered" evidence="1">
    <location>
        <begin position="107"/>
        <end position="230"/>
    </location>
</feature>
<feature type="compositionally biased region" description="Low complexity" evidence="1">
    <location>
        <begin position="149"/>
        <end position="160"/>
    </location>
</feature>
<accession>A0ABR3V7N6</accession>
<organism evidence="2 3">
    <name type="scientific">Humicola insolens</name>
    <name type="common">Soft-rot fungus</name>
    <dbReference type="NCBI Taxonomy" id="85995"/>
    <lineage>
        <taxon>Eukaryota</taxon>
        <taxon>Fungi</taxon>
        <taxon>Dikarya</taxon>
        <taxon>Ascomycota</taxon>
        <taxon>Pezizomycotina</taxon>
        <taxon>Sordariomycetes</taxon>
        <taxon>Sordariomycetidae</taxon>
        <taxon>Sordariales</taxon>
        <taxon>Chaetomiaceae</taxon>
        <taxon>Mycothermus</taxon>
    </lineage>
</organism>
<protein>
    <submittedName>
        <fullName evidence="2">Uncharacterized protein</fullName>
    </submittedName>
</protein>
<dbReference type="Proteomes" id="UP001583172">
    <property type="component" value="Unassembled WGS sequence"/>
</dbReference>
<evidence type="ECO:0000313" key="2">
    <source>
        <dbReference type="EMBL" id="KAL1837769.1"/>
    </source>
</evidence>
<evidence type="ECO:0000313" key="3">
    <source>
        <dbReference type="Proteomes" id="UP001583172"/>
    </source>
</evidence>
<dbReference type="EMBL" id="JAZGSY010000264">
    <property type="protein sequence ID" value="KAL1837769.1"/>
    <property type="molecule type" value="Genomic_DNA"/>
</dbReference>
<gene>
    <name evidence="2" type="ORF">VTJ49DRAFT_3405</name>
</gene>
<keyword evidence="3" id="KW-1185">Reference proteome</keyword>
<name>A0ABR3V7N6_HUMIN</name>
<feature type="compositionally biased region" description="Low complexity" evidence="1">
    <location>
        <begin position="111"/>
        <end position="126"/>
    </location>
</feature>
<feature type="region of interest" description="Disordered" evidence="1">
    <location>
        <begin position="52"/>
        <end position="85"/>
    </location>
</feature>
<evidence type="ECO:0000256" key="1">
    <source>
        <dbReference type="SAM" id="MobiDB-lite"/>
    </source>
</evidence>
<feature type="compositionally biased region" description="Polar residues" evidence="1">
    <location>
        <begin position="170"/>
        <end position="180"/>
    </location>
</feature>
<sequence>MATLYRTAASLPRVVVLRTNLDNVLRTRTSFPNLRHTADQHFSNATSSGYDIIESQAPTDPSLHHHHPAPSQRPGTPPPCDERLSHTHTTVCLHSAQLYHLPPRPSSSVGFSAPHTPAAPTSAPFPDYSLRGIHTTSSPHAPPVPPPTGSNSSSSSSSQKPAPPPPGRANQPTAETTSSPGMDFGEEVKGNPTESEADVAADRSDLDPLPPGLHHTIRMGPGEAGPLPTESEADVAADLGRAGEDPVPVGEHFTERHFTERVTEREFVEKGESSVVMKGKRWKKGGR</sequence>
<reference evidence="2 3" key="1">
    <citation type="journal article" date="2024" name="Commun. Biol.">
        <title>Comparative genomic analysis of thermophilic fungi reveals convergent evolutionary adaptations and gene losses.</title>
        <authorList>
            <person name="Steindorff A.S."/>
            <person name="Aguilar-Pontes M.V."/>
            <person name="Robinson A.J."/>
            <person name="Andreopoulos B."/>
            <person name="LaButti K."/>
            <person name="Kuo A."/>
            <person name="Mondo S."/>
            <person name="Riley R."/>
            <person name="Otillar R."/>
            <person name="Haridas S."/>
            <person name="Lipzen A."/>
            <person name="Grimwood J."/>
            <person name="Schmutz J."/>
            <person name="Clum A."/>
            <person name="Reid I.D."/>
            <person name="Moisan M.C."/>
            <person name="Butler G."/>
            <person name="Nguyen T.T.M."/>
            <person name="Dewar K."/>
            <person name="Conant G."/>
            <person name="Drula E."/>
            <person name="Henrissat B."/>
            <person name="Hansel C."/>
            <person name="Singer S."/>
            <person name="Hutchinson M.I."/>
            <person name="de Vries R.P."/>
            <person name="Natvig D.O."/>
            <person name="Powell A.J."/>
            <person name="Tsang A."/>
            <person name="Grigoriev I.V."/>
        </authorList>
    </citation>
    <scope>NUCLEOTIDE SEQUENCE [LARGE SCALE GENOMIC DNA]</scope>
    <source>
        <strain evidence="2 3">CBS 620.91</strain>
    </source>
</reference>